<dbReference type="GO" id="GO:0043107">
    <property type="term" value="P:type IV pilus-dependent motility"/>
    <property type="evidence" value="ECO:0007669"/>
    <property type="project" value="InterPro"/>
</dbReference>
<feature type="region of interest" description="Disordered" evidence="1">
    <location>
        <begin position="1"/>
        <end position="29"/>
    </location>
</feature>
<feature type="compositionally biased region" description="Polar residues" evidence="1">
    <location>
        <begin position="1"/>
        <end position="12"/>
    </location>
</feature>
<evidence type="ECO:0000313" key="3">
    <source>
        <dbReference type="EMBL" id="TSC97205.1"/>
    </source>
</evidence>
<dbReference type="EMBL" id="VMGL01000009">
    <property type="protein sequence ID" value="TSC97205.1"/>
    <property type="molecule type" value="Genomic_DNA"/>
</dbReference>
<evidence type="ECO:0008006" key="5">
    <source>
        <dbReference type="Google" id="ProtNLM"/>
    </source>
</evidence>
<dbReference type="Pfam" id="PF04350">
    <property type="entry name" value="PilO"/>
    <property type="match status" value="1"/>
</dbReference>
<accession>A0A554LWF5</accession>
<dbReference type="Gene3D" id="3.30.70.60">
    <property type="match status" value="1"/>
</dbReference>
<organism evidence="3 4">
    <name type="scientific">Candidatus Berkelbacteria bacterium Licking1014_2</name>
    <dbReference type="NCBI Taxonomy" id="2017146"/>
    <lineage>
        <taxon>Bacteria</taxon>
        <taxon>Candidatus Berkelbacteria</taxon>
    </lineage>
</organism>
<dbReference type="InterPro" id="IPR014717">
    <property type="entry name" value="Transl_elong_EF1B/ribsomal_bS6"/>
</dbReference>
<evidence type="ECO:0000313" key="4">
    <source>
        <dbReference type="Proteomes" id="UP000318711"/>
    </source>
</evidence>
<protein>
    <recommendedName>
        <fullName evidence="5">Type IV pilus assembly protein PilO</fullName>
    </recommendedName>
</protein>
<dbReference type="GO" id="GO:0043683">
    <property type="term" value="P:type IV pilus assembly"/>
    <property type="evidence" value="ECO:0007669"/>
    <property type="project" value="InterPro"/>
</dbReference>
<keyword evidence="2" id="KW-0472">Membrane</keyword>
<dbReference type="InterPro" id="IPR007445">
    <property type="entry name" value="PilO"/>
</dbReference>
<keyword evidence="2" id="KW-1133">Transmembrane helix</keyword>
<gene>
    <name evidence="3" type="ORF">CEN88_133</name>
</gene>
<comment type="caution">
    <text evidence="3">The sequence shown here is derived from an EMBL/GenBank/DDBJ whole genome shotgun (WGS) entry which is preliminary data.</text>
</comment>
<proteinExistence type="predicted"/>
<sequence length="225" mass="24838">MEQETQTPQLVQAPTAPSGANAPLSGAPNAQATAPAVAEVKPEIIEIKPVKSWLAPFISLSLLFILIFTIAIWQGQRIITAKSQELTNVKAKVNGWEARKINLRRLSQSFSQDEEKIKKMEGLLPKADQLNNLLESLNQMAVANQAAITLTYEAPKDQLPVLSFKITAKGNQSNLAKYLKDLENSPYIINVSNFTVAKDSQGDGSSMDINLKTYVHENFYQPEEN</sequence>
<reference evidence="3 4" key="1">
    <citation type="submission" date="2017-07" db="EMBL/GenBank/DDBJ databases">
        <title>Mechanisms for carbon and nitrogen cycling indicate functional differentiation within the Candidate Phyla Radiation.</title>
        <authorList>
            <person name="Danczak R.E."/>
            <person name="Johnston M.D."/>
            <person name="Kenah C."/>
            <person name="Slattery M."/>
            <person name="Wrighton K.C."/>
            <person name="Wilkins M.J."/>
        </authorList>
    </citation>
    <scope>NUCLEOTIDE SEQUENCE [LARGE SCALE GENOMIC DNA]</scope>
    <source>
        <strain evidence="3">Licking1014_2</strain>
    </source>
</reference>
<dbReference type="Proteomes" id="UP000318711">
    <property type="component" value="Unassembled WGS sequence"/>
</dbReference>
<evidence type="ECO:0000256" key="1">
    <source>
        <dbReference type="SAM" id="MobiDB-lite"/>
    </source>
</evidence>
<dbReference type="AlphaFoldDB" id="A0A554LWF5"/>
<evidence type="ECO:0000256" key="2">
    <source>
        <dbReference type="SAM" id="Phobius"/>
    </source>
</evidence>
<keyword evidence="2" id="KW-0812">Transmembrane</keyword>
<name>A0A554LWF5_9BACT</name>
<feature type="transmembrane region" description="Helical" evidence="2">
    <location>
        <begin position="53"/>
        <end position="73"/>
    </location>
</feature>